<evidence type="ECO:0000256" key="1">
    <source>
        <dbReference type="ARBA" id="ARBA00004167"/>
    </source>
</evidence>
<keyword evidence="2 5" id="KW-0812">Transmembrane</keyword>
<dbReference type="InterPro" id="IPR007452">
    <property type="entry name" value="TamB_C"/>
</dbReference>
<evidence type="ECO:0000313" key="7">
    <source>
        <dbReference type="EMBL" id="MRD48492.1"/>
    </source>
</evidence>
<keyword evidence="8" id="KW-1185">Reference proteome</keyword>
<dbReference type="AlphaFoldDB" id="A0A844B5M0"/>
<sequence length="1275" mass="133562">MKQPRPSRDWQPVPTFLLGVIVLVLAGLAALWWWTGTQSSLQWALQRVQQLQPIDVQEAQGSLRSGAAIKRLSWQRGGLQVEAEQVVLAWQPVLLFGGTLKFDRISAALVRITDQRPPSGPSTAPTDLSLPVQVDLDDLSVDRIEWVTTQVMSGDHLTGRYWYDGKAHWLRLDKLTWAGTAYRGKASLGAKGPLPLDATLSGELDAPVPGAGSVPVRFNATLAGPLESLAATAQVQAMPGGKPVTQASATARITPWAAQPIAQAQASFDKLDLASVWKAAPHTALTGELAVTPAGAQNWQVSADIRNADAGPWDAGKLPVDAVQALGEWRSGAALVKSLEARLGAGRLQATGSWRPAVKATPKADTRTRVTADVKAGWLVQGSVADLNPSSLNSRLAALPMGGSFDVRQEGAGVAFNANLRGNGRAAPHRAKSLPPVAITLLRVRGSWAEGLLSVPEFEARMSDASASGSVNYRVDDRSGDARLSLQAPGVGAQADGAISETRGSGKLRVRATDLAQARTWLARLPFAQAATGWPAVAGRADLALAWQGGWRDPAVDATLASQQLMLQPARDAADSAPASPVQAWSVSDLTASVKGRLSNAAVAVHAAAQQGERSATIDASGSGAVRVSGSAADWRATLASLSAQFKDKPSTPGAWRLALQAPLDIRGSGANFDAGAGSAALSAPAPASVAAPSAAASKAAPPATLIWQPVQRRAGELRTAGRLNGLPMSWLELLQPQLAGSALAGDMLLDGQWDASLGRTLRLDASLARRSGDLTVLADSGTGPAQRVPAGVREARLAIASRGEQLTATLKWDSERAGTADGRLVTRLAPGGALGWQWLADAPIDASLRAQLPKLGVWSLLAPPGWRLRGSLLADVRATGTRAQPQLAGTIAADDLALRSVVDGVELGGGRLRGTLEGTTIRINEFTLHGAGERGAGGTLAASGDLAWVNGAPQLKASAQLTRLRASIRADRELTLSGSLEAVVDASATTIKGKLKVDQARITLPDDIAPRLGDDVVVRGSPEFAGTVKDRKADSAQARESSRPLSLAVELDMGDDFRVSGRGLRARIAGTLALTAQALSQPRLTGTLRTASGEYVAFGQRLDIERGVVRFTGVASNPDLDILALRPNLTQRVGVLITGTALAPFVRLYSEPDLPDAEKLAWLVTGRPAPADGAESALVQQAALALLTNRKPGSQTIASRIGLDQLSVRKDSSAGAIVTLGKRFADNFYASYERSLSGALGTLFVFYDVSKKLTVRGQAGERTAVDLIYTFRFD</sequence>
<evidence type="ECO:0000256" key="2">
    <source>
        <dbReference type="ARBA" id="ARBA00022692"/>
    </source>
</evidence>
<dbReference type="PANTHER" id="PTHR36985">
    <property type="entry name" value="TRANSLOCATION AND ASSEMBLY MODULE SUBUNIT TAMB"/>
    <property type="match status" value="1"/>
</dbReference>
<organism evidence="7 8">
    <name type="scientific">Caenimonas koreensis DSM 17982</name>
    <dbReference type="NCBI Taxonomy" id="1121255"/>
    <lineage>
        <taxon>Bacteria</taxon>
        <taxon>Pseudomonadati</taxon>
        <taxon>Pseudomonadota</taxon>
        <taxon>Betaproteobacteria</taxon>
        <taxon>Burkholderiales</taxon>
        <taxon>Comamonadaceae</taxon>
        <taxon>Caenimonas</taxon>
    </lineage>
</organism>
<evidence type="ECO:0000313" key="8">
    <source>
        <dbReference type="Proteomes" id="UP000487350"/>
    </source>
</evidence>
<comment type="caution">
    <text evidence="7">The sequence shown here is derived from an EMBL/GenBank/DDBJ whole genome shotgun (WGS) entry which is preliminary data.</text>
</comment>
<proteinExistence type="predicted"/>
<feature type="transmembrane region" description="Helical" evidence="5">
    <location>
        <begin position="12"/>
        <end position="34"/>
    </location>
</feature>
<keyword evidence="4 5" id="KW-0472">Membrane</keyword>
<dbReference type="GO" id="GO:0005886">
    <property type="term" value="C:plasma membrane"/>
    <property type="evidence" value="ECO:0007669"/>
    <property type="project" value="InterPro"/>
</dbReference>
<dbReference type="Proteomes" id="UP000487350">
    <property type="component" value="Unassembled WGS sequence"/>
</dbReference>
<reference evidence="7 8" key="1">
    <citation type="submission" date="2019-11" db="EMBL/GenBank/DDBJ databases">
        <title>Caenimonas koreensis gen. nov., sp. nov., isolated from activated sludge.</title>
        <authorList>
            <person name="Seung H.R."/>
        </authorList>
    </citation>
    <scope>NUCLEOTIDE SEQUENCE [LARGE SCALE GENOMIC DNA]</scope>
    <source>
        <strain evidence="7 8">EMB320</strain>
    </source>
</reference>
<evidence type="ECO:0000259" key="6">
    <source>
        <dbReference type="Pfam" id="PF04357"/>
    </source>
</evidence>
<dbReference type="EMBL" id="WJBU01000013">
    <property type="protein sequence ID" value="MRD48492.1"/>
    <property type="molecule type" value="Genomic_DNA"/>
</dbReference>
<gene>
    <name evidence="7" type="ORF">GHT07_14490</name>
</gene>
<dbReference type="Pfam" id="PF04357">
    <property type="entry name" value="TamB"/>
    <property type="match status" value="1"/>
</dbReference>
<dbReference type="GO" id="GO:0009306">
    <property type="term" value="P:protein secretion"/>
    <property type="evidence" value="ECO:0007669"/>
    <property type="project" value="InterPro"/>
</dbReference>
<keyword evidence="3 5" id="KW-1133">Transmembrane helix</keyword>
<evidence type="ECO:0000256" key="3">
    <source>
        <dbReference type="ARBA" id="ARBA00022989"/>
    </source>
</evidence>
<evidence type="ECO:0000256" key="5">
    <source>
        <dbReference type="SAM" id="Phobius"/>
    </source>
</evidence>
<accession>A0A844B5M0</accession>
<dbReference type="RefSeq" id="WP_153585811.1">
    <property type="nucleotide sequence ID" value="NZ_WJBU01000013.1"/>
</dbReference>
<dbReference type="GO" id="GO:0097347">
    <property type="term" value="C:TAM protein secretion complex"/>
    <property type="evidence" value="ECO:0007669"/>
    <property type="project" value="TreeGrafter"/>
</dbReference>
<feature type="domain" description="Translocation and assembly module TamB C-terminal" evidence="6">
    <location>
        <begin position="936"/>
        <end position="1274"/>
    </location>
</feature>
<evidence type="ECO:0000256" key="4">
    <source>
        <dbReference type="ARBA" id="ARBA00023136"/>
    </source>
</evidence>
<dbReference type="OrthoDB" id="5288149at2"/>
<dbReference type="PANTHER" id="PTHR36985:SF1">
    <property type="entry name" value="TRANSLOCATION AND ASSEMBLY MODULE SUBUNIT TAMB"/>
    <property type="match status" value="1"/>
</dbReference>
<protein>
    <submittedName>
        <fullName evidence="7">DUF490 domain-containing protein</fullName>
    </submittedName>
</protein>
<comment type="subcellular location">
    <subcellularLocation>
        <location evidence="1">Membrane</location>
        <topology evidence="1">Single-pass membrane protein</topology>
    </subcellularLocation>
</comment>
<name>A0A844B5M0_9BURK</name>